<keyword evidence="3" id="KW-1185">Reference proteome</keyword>
<evidence type="ECO:0000313" key="3">
    <source>
        <dbReference type="Proteomes" id="UP000198131"/>
    </source>
</evidence>
<name>A0A212SZT8_9BACT</name>
<feature type="transmembrane region" description="Helical" evidence="1">
    <location>
        <begin position="84"/>
        <end position="107"/>
    </location>
</feature>
<reference evidence="3" key="1">
    <citation type="submission" date="2017-06" db="EMBL/GenBank/DDBJ databases">
        <authorList>
            <person name="Varghese N."/>
            <person name="Submissions S."/>
        </authorList>
    </citation>
    <scope>NUCLEOTIDE SEQUENCE [LARGE SCALE GENOMIC DNA]</scope>
    <source>
        <strain evidence="3">DSM 11116</strain>
    </source>
</reference>
<keyword evidence="1" id="KW-0812">Transmembrane</keyword>
<proteinExistence type="predicted"/>
<dbReference type="RefSeq" id="WP_141106377.1">
    <property type="nucleotide sequence ID" value="NZ_FYEW01000001.1"/>
</dbReference>
<sequence length="108" mass="12015">MTISTYLRALGLFYRTVALFTTLFSLLVVGAAVAGPFGSWPLPLTAGLFLTKLGTLPVVWYLSEQLRPHQYWLYLNLHVSHWQLWAGIVAADTAVFTAAVKLLHWLAA</sequence>
<gene>
    <name evidence="2" type="ORF">SAMN06265337_0028</name>
</gene>
<protein>
    <submittedName>
        <fullName evidence="2">Uncharacterized protein</fullName>
    </submittedName>
</protein>
<accession>A0A212SZT8</accession>
<keyword evidence="1" id="KW-1133">Transmembrane helix</keyword>
<evidence type="ECO:0000313" key="2">
    <source>
        <dbReference type="EMBL" id="SNC59313.1"/>
    </source>
</evidence>
<feature type="transmembrane region" description="Helical" evidence="1">
    <location>
        <begin position="12"/>
        <end position="34"/>
    </location>
</feature>
<organism evidence="2 3">
    <name type="scientific">Hymenobacter gelipurpurascens</name>
    <dbReference type="NCBI Taxonomy" id="89968"/>
    <lineage>
        <taxon>Bacteria</taxon>
        <taxon>Pseudomonadati</taxon>
        <taxon>Bacteroidota</taxon>
        <taxon>Cytophagia</taxon>
        <taxon>Cytophagales</taxon>
        <taxon>Hymenobacteraceae</taxon>
        <taxon>Hymenobacter</taxon>
    </lineage>
</organism>
<evidence type="ECO:0000256" key="1">
    <source>
        <dbReference type="SAM" id="Phobius"/>
    </source>
</evidence>
<dbReference type="EMBL" id="FYEW01000001">
    <property type="protein sequence ID" value="SNC59313.1"/>
    <property type="molecule type" value="Genomic_DNA"/>
</dbReference>
<dbReference type="OrthoDB" id="886788at2"/>
<keyword evidence="1" id="KW-0472">Membrane</keyword>
<feature type="transmembrane region" description="Helical" evidence="1">
    <location>
        <begin position="40"/>
        <end position="63"/>
    </location>
</feature>
<dbReference type="AlphaFoldDB" id="A0A212SZT8"/>
<dbReference type="Proteomes" id="UP000198131">
    <property type="component" value="Unassembled WGS sequence"/>
</dbReference>